<evidence type="ECO:0000313" key="17">
    <source>
        <dbReference type="Proteomes" id="UP001473302"/>
    </source>
</evidence>
<dbReference type="InterPro" id="IPR007867">
    <property type="entry name" value="GMC_OxRtase_C"/>
</dbReference>
<dbReference type="Proteomes" id="UP001473302">
    <property type="component" value="Unassembled WGS sequence"/>
</dbReference>
<dbReference type="EC" id="1.1.3.20" evidence="5 12"/>
<evidence type="ECO:0000256" key="3">
    <source>
        <dbReference type="ARBA" id="ARBA00004370"/>
    </source>
</evidence>
<gene>
    <name evidence="16" type="ORF">MFLAVUS_010493</name>
</gene>
<evidence type="ECO:0000256" key="9">
    <source>
        <dbReference type="ARBA" id="ARBA00022989"/>
    </source>
</evidence>
<accession>A0ABP9ZCW5</accession>
<comment type="caution">
    <text evidence="16">The sequence shown here is derived from an EMBL/GenBank/DDBJ whole genome shotgun (WGS) entry which is preliminary data.</text>
</comment>
<evidence type="ECO:0000259" key="14">
    <source>
        <dbReference type="Pfam" id="PF00890"/>
    </source>
</evidence>
<evidence type="ECO:0000259" key="15">
    <source>
        <dbReference type="Pfam" id="PF05199"/>
    </source>
</evidence>
<comment type="function">
    <text evidence="2">Long-chain fatty alcohol oxidase involved in the omega-oxidation pathway of lipid degradation.</text>
</comment>
<comment type="subcellular location">
    <subcellularLocation>
        <location evidence="3">Membrane</location>
    </subcellularLocation>
</comment>
<feature type="domain" description="Glucose-methanol-choline oxidoreductase N-terminal" evidence="13">
    <location>
        <begin position="248"/>
        <end position="459"/>
    </location>
</feature>
<keyword evidence="8" id="KW-0274">FAD</keyword>
<dbReference type="Pfam" id="PF05199">
    <property type="entry name" value="GMC_oxred_C"/>
    <property type="match status" value="1"/>
</dbReference>
<evidence type="ECO:0000256" key="12">
    <source>
        <dbReference type="PIRNR" id="PIRNR028937"/>
    </source>
</evidence>
<protein>
    <recommendedName>
        <fullName evidence="5 12">Long-chain-alcohol oxidase</fullName>
        <ecNumber evidence="5 12">1.1.3.20</ecNumber>
    </recommendedName>
</protein>
<keyword evidence="10 12" id="KW-0560">Oxidoreductase</keyword>
<dbReference type="PIRSF" id="PIRSF028937">
    <property type="entry name" value="Lg_Ch_AO"/>
    <property type="match status" value="1"/>
</dbReference>
<comment type="catalytic activity">
    <reaction evidence="1 12">
        <text>a long-chain primary fatty alcohol + O2 = a long-chain fatty aldehyde + H2O2</text>
        <dbReference type="Rhea" id="RHEA:22756"/>
        <dbReference type="ChEBI" id="CHEBI:15379"/>
        <dbReference type="ChEBI" id="CHEBI:16240"/>
        <dbReference type="ChEBI" id="CHEBI:17176"/>
        <dbReference type="ChEBI" id="CHEBI:77396"/>
        <dbReference type="EC" id="1.1.3.20"/>
    </reaction>
</comment>
<dbReference type="Pfam" id="PF00890">
    <property type="entry name" value="FAD_binding_2"/>
    <property type="match status" value="1"/>
</dbReference>
<evidence type="ECO:0000256" key="8">
    <source>
        <dbReference type="ARBA" id="ARBA00022827"/>
    </source>
</evidence>
<sequence>MGKHLPLNLTPSQFQTLRSIFDTFVAELTPEEEQALVTKFEQNQHLFTIDASNLSTYAKLSASKTNAEDRVVEFIENCVDPDKRLKLIRVLDLLSTRPGSLLFTGYFTPFAELTRPQREKVLLQWKTASLVAFRALYNVFAGLCFFNTYTTSDSELTKCIAYDAAGGDTFFETHADYQPVEHERIPMISTQEATSGILEFDAIVIGSGAGGGVVAAELAQAGFSVLVIEKGKYYHQSEIVQQEEVAYRNMYDGGTATLSTNGSIQCLAGGTLGGGTALNYLVSLKPQHFVREEWAKLGLPHFISPKFNDDLDRVFERIGASTENIYNTKTIEKFALGCDKLGYTLEPVPVNTGGRAHYCSRCMMGCKSGIKNSTANTWLLDALKNGARFMDRTTVTRVLRTKGGKTAIGVECCVHDSQQTTTIKAKQVIISCGALNTPTVLRNSGLSNPNIGKHLRLQPISFSFGFFDEPINQNKGPLITHVCNVSDNCQGDNYGAKIEEGSLLPGVLANKLPWLGAAKHKELILRRDCMVSLLNVIRDKDSIGVVEYDKSSSIPVYDYTLSKHDELSLTICIERNAKILAASGAREIHSGQANVKPFTFRQDEKSSVDNPRFIKWLESIGKGGILMTSTSLTSVHQLGSCRMGITPKLSVVQPTGETWEVKNLHVADGSVFPTAVGVNPMVTIEAIALDISRSIISKMKNTSRL</sequence>
<comment type="similarity">
    <text evidence="4 12">Belongs to the GMC oxidoreductase family.</text>
</comment>
<evidence type="ECO:0000256" key="4">
    <source>
        <dbReference type="ARBA" id="ARBA00010790"/>
    </source>
</evidence>
<dbReference type="InterPro" id="IPR003953">
    <property type="entry name" value="FAD-dep_OxRdtase_2_FAD-bd"/>
</dbReference>
<keyword evidence="17" id="KW-1185">Reference proteome</keyword>
<dbReference type="Pfam" id="PF00732">
    <property type="entry name" value="GMC_oxred_N"/>
    <property type="match status" value="1"/>
</dbReference>
<evidence type="ECO:0000256" key="11">
    <source>
        <dbReference type="ARBA" id="ARBA00023136"/>
    </source>
</evidence>
<dbReference type="EMBL" id="BAABUK010000036">
    <property type="protein sequence ID" value="GAA5816958.1"/>
    <property type="molecule type" value="Genomic_DNA"/>
</dbReference>
<feature type="domain" description="Glucose-methanol-choline oxidoreductase C-terminal" evidence="15">
    <location>
        <begin position="554"/>
        <end position="688"/>
    </location>
</feature>
<dbReference type="InterPro" id="IPR000172">
    <property type="entry name" value="GMC_OxRdtase_N"/>
</dbReference>
<evidence type="ECO:0000256" key="6">
    <source>
        <dbReference type="ARBA" id="ARBA00022630"/>
    </source>
</evidence>
<dbReference type="SUPFAM" id="SSF51905">
    <property type="entry name" value="FAD/NAD(P)-binding domain"/>
    <property type="match status" value="1"/>
</dbReference>
<dbReference type="PANTHER" id="PTHR46056:SF12">
    <property type="entry name" value="LONG-CHAIN-ALCOHOL OXIDASE"/>
    <property type="match status" value="1"/>
</dbReference>
<proteinExistence type="inferred from homology"/>
<keyword evidence="6" id="KW-0285">Flavoprotein</keyword>
<evidence type="ECO:0000313" key="16">
    <source>
        <dbReference type="EMBL" id="GAA5816958.1"/>
    </source>
</evidence>
<evidence type="ECO:0000256" key="10">
    <source>
        <dbReference type="ARBA" id="ARBA00023002"/>
    </source>
</evidence>
<evidence type="ECO:0000256" key="5">
    <source>
        <dbReference type="ARBA" id="ARBA00013125"/>
    </source>
</evidence>
<evidence type="ECO:0000256" key="7">
    <source>
        <dbReference type="ARBA" id="ARBA00022692"/>
    </source>
</evidence>
<organism evidence="16 17">
    <name type="scientific">Mucor flavus</name>
    <dbReference type="NCBI Taxonomy" id="439312"/>
    <lineage>
        <taxon>Eukaryota</taxon>
        <taxon>Fungi</taxon>
        <taxon>Fungi incertae sedis</taxon>
        <taxon>Mucoromycota</taxon>
        <taxon>Mucoromycotina</taxon>
        <taxon>Mucoromycetes</taxon>
        <taxon>Mucorales</taxon>
        <taxon>Mucorineae</taxon>
        <taxon>Mucoraceae</taxon>
        <taxon>Mucor</taxon>
    </lineage>
</organism>
<dbReference type="InterPro" id="IPR036188">
    <property type="entry name" value="FAD/NAD-bd_sf"/>
</dbReference>
<dbReference type="InterPro" id="IPR012400">
    <property type="entry name" value="Long_Oxdase"/>
</dbReference>
<name>A0ABP9ZCW5_9FUNG</name>
<keyword evidence="11" id="KW-0472">Membrane</keyword>
<feature type="domain" description="FAD-dependent oxidoreductase 2 FAD-binding" evidence="14">
    <location>
        <begin position="201"/>
        <end position="233"/>
    </location>
</feature>
<dbReference type="PANTHER" id="PTHR46056">
    <property type="entry name" value="LONG-CHAIN-ALCOHOL OXIDASE"/>
    <property type="match status" value="1"/>
</dbReference>
<keyword evidence="9" id="KW-1133">Transmembrane helix</keyword>
<reference evidence="16 17" key="1">
    <citation type="submission" date="2024-04" db="EMBL/GenBank/DDBJ databases">
        <title>genome sequences of Mucor flavus KT1a and Helicostylum pulchrum KT1b strains isolated from the surface of a dry-aged beef.</title>
        <authorList>
            <person name="Toyotome T."/>
            <person name="Hosono M."/>
            <person name="Torimaru M."/>
            <person name="Fukuda K."/>
            <person name="Mikami N."/>
        </authorList>
    </citation>
    <scope>NUCLEOTIDE SEQUENCE [LARGE SCALE GENOMIC DNA]</scope>
    <source>
        <strain evidence="16 17">KT1a</strain>
    </source>
</reference>
<evidence type="ECO:0000256" key="1">
    <source>
        <dbReference type="ARBA" id="ARBA00000920"/>
    </source>
</evidence>
<dbReference type="Gene3D" id="3.50.50.60">
    <property type="entry name" value="FAD/NAD(P)-binding domain"/>
    <property type="match status" value="2"/>
</dbReference>
<keyword evidence="7" id="KW-0812">Transmembrane</keyword>
<evidence type="ECO:0000259" key="13">
    <source>
        <dbReference type="Pfam" id="PF00732"/>
    </source>
</evidence>
<evidence type="ECO:0000256" key="2">
    <source>
        <dbReference type="ARBA" id="ARBA00003842"/>
    </source>
</evidence>